<evidence type="ECO:0000256" key="2">
    <source>
        <dbReference type="ARBA" id="ARBA00004498"/>
    </source>
</evidence>
<keyword evidence="11 14" id="KW-0497">Mitogen</keyword>
<dbReference type="GO" id="GO:0005125">
    <property type="term" value="F:cytokine activity"/>
    <property type="evidence" value="ECO:0007669"/>
    <property type="project" value="TreeGrafter"/>
</dbReference>
<dbReference type="STRING" id="30732.ENSOMEP00000020645"/>
<keyword evidence="10" id="KW-0325">Glycoprotein</keyword>
<dbReference type="SUPFAM" id="SSF57501">
    <property type="entry name" value="Cystine-knot cytokines"/>
    <property type="match status" value="1"/>
</dbReference>
<feature type="disulfide bond" evidence="15">
    <location>
        <begin position="311"/>
        <end position="376"/>
    </location>
</feature>
<dbReference type="FunFam" id="2.10.90.10:FF:000004">
    <property type="entry name" value="Transforming growth factor beta"/>
    <property type="match status" value="1"/>
</dbReference>
<reference evidence="18" key="1">
    <citation type="submission" date="2025-08" db="UniProtKB">
        <authorList>
            <consortium name="Ensembl"/>
        </authorList>
    </citation>
    <scope>IDENTIFICATION</scope>
</reference>
<reference evidence="18" key="2">
    <citation type="submission" date="2025-09" db="UniProtKB">
        <authorList>
            <consortium name="Ensembl"/>
        </authorList>
    </citation>
    <scope>IDENTIFICATION</scope>
</reference>
<dbReference type="GeneID" id="112149754"/>
<dbReference type="RefSeq" id="XP_036070588.1">
    <property type="nucleotide sequence ID" value="XM_036214695.1"/>
</dbReference>
<dbReference type="GO" id="GO:0042127">
    <property type="term" value="P:regulation of cell population proliferation"/>
    <property type="evidence" value="ECO:0007669"/>
    <property type="project" value="TreeGrafter"/>
</dbReference>
<dbReference type="PANTHER" id="PTHR11848:SF125">
    <property type="entry name" value="TRANSFORMING GROWTH FACTOR BETA-1 PROPROTEIN"/>
    <property type="match status" value="1"/>
</dbReference>
<evidence type="ECO:0000256" key="4">
    <source>
        <dbReference type="ARBA" id="ARBA00022525"/>
    </source>
</evidence>
<dbReference type="Pfam" id="PF00019">
    <property type="entry name" value="TGF_beta"/>
    <property type="match status" value="1"/>
</dbReference>
<dbReference type="PROSITE" id="PS00250">
    <property type="entry name" value="TGF_BETA_1"/>
    <property type="match status" value="1"/>
</dbReference>
<keyword evidence="5" id="KW-0272">Extracellular matrix</keyword>
<dbReference type="RefSeq" id="XP_024133434.1">
    <property type="nucleotide sequence ID" value="XM_024277666.2"/>
</dbReference>
<dbReference type="InterPro" id="IPR015615">
    <property type="entry name" value="TGF-beta-rel"/>
</dbReference>
<evidence type="ECO:0000256" key="9">
    <source>
        <dbReference type="ARBA" id="ARBA00023157"/>
    </source>
</evidence>
<evidence type="ECO:0000256" key="15">
    <source>
        <dbReference type="PIRSR" id="PIRSR001787-1"/>
    </source>
</evidence>
<dbReference type="GeneTree" id="ENSGT00940000160457"/>
<dbReference type="OMA" id="YLGFHII"/>
<dbReference type="GO" id="GO:0008083">
    <property type="term" value="F:growth factor activity"/>
    <property type="evidence" value="ECO:0007669"/>
    <property type="project" value="UniProtKB-UniRule"/>
</dbReference>
<feature type="chain" id="PRO_5017107480" description="Transforming growth factor beta" evidence="14">
    <location>
        <begin position="20"/>
        <end position="379"/>
    </location>
</feature>
<dbReference type="PANTHER" id="PTHR11848">
    <property type="entry name" value="TGF-BETA FAMILY"/>
    <property type="match status" value="1"/>
</dbReference>
<dbReference type="Proteomes" id="UP000261560">
    <property type="component" value="Unplaced"/>
</dbReference>
<evidence type="ECO:0000259" key="17">
    <source>
        <dbReference type="PROSITE" id="PS51362"/>
    </source>
</evidence>
<name>A0A3B3CTI4_ORYME</name>
<dbReference type="GO" id="GO:0051781">
    <property type="term" value="P:positive regulation of cell division"/>
    <property type="evidence" value="ECO:0007669"/>
    <property type="project" value="UniProtKB-UniRule"/>
</dbReference>
<feature type="disulfide bond" evidence="15">
    <location>
        <begin position="315"/>
        <end position="378"/>
    </location>
</feature>
<dbReference type="GO" id="GO:0007179">
    <property type="term" value="P:transforming growth factor beta receptor signaling pathway"/>
    <property type="evidence" value="ECO:0007669"/>
    <property type="project" value="TreeGrafter"/>
</dbReference>
<evidence type="ECO:0000313" key="19">
    <source>
        <dbReference type="Proteomes" id="UP000261560"/>
    </source>
</evidence>
<dbReference type="InterPro" id="IPR001839">
    <property type="entry name" value="TGF-b_C"/>
</dbReference>
<dbReference type="CTD" id="359834"/>
<evidence type="ECO:0000256" key="11">
    <source>
        <dbReference type="ARBA" id="ARBA00023246"/>
    </source>
</evidence>
<dbReference type="AlphaFoldDB" id="A0A3B3CTI4"/>
<evidence type="ECO:0000256" key="1">
    <source>
        <dbReference type="ARBA" id="ARBA00002007"/>
    </source>
</evidence>
<dbReference type="Gene3D" id="2.10.90.10">
    <property type="entry name" value="Cystine-knot cytokines"/>
    <property type="match status" value="1"/>
</dbReference>
<accession>A0A3B3CTI4</accession>
<keyword evidence="8 14" id="KW-0339">Growth factor</keyword>
<comment type="function">
    <text evidence="12">Required to maintain the Transforming growth factor beta-1 (TGF-beta-1) chain in a latent state during storage in extracellular matrix. Associates non-covalently with TGF-beta-1 and regulates its activation via interaction with 'milieu molecules', such as LTBP1, LRRC32/GARP and LRRC33/NRROS, that control activation of TGF-beta-1. Interaction with integrins (ITGAV:ITGB6 or ITGAV:ITGB8) results in distortion of the Latency-associated peptide chain and subsequent release of the active TGF-beta-1.</text>
</comment>
<evidence type="ECO:0000313" key="18">
    <source>
        <dbReference type="Ensembl" id="ENSOMEP00000020645.1"/>
    </source>
</evidence>
<protein>
    <recommendedName>
        <fullName evidence="14">Transforming growth factor beta</fullName>
    </recommendedName>
</protein>
<dbReference type="InterPro" id="IPR001111">
    <property type="entry name" value="TGF-b_propeptide"/>
</dbReference>
<dbReference type="FunFam" id="2.60.120.970:FF:000033">
    <property type="entry name" value="Transforming growth factor beta"/>
    <property type="match status" value="1"/>
</dbReference>
<dbReference type="OrthoDB" id="8863549at2759"/>
<evidence type="ECO:0000256" key="13">
    <source>
        <dbReference type="ARBA" id="ARBA00065283"/>
    </source>
</evidence>
<evidence type="ECO:0000256" key="7">
    <source>
        <dbReference type="ARBA" id="ARBA00022729"/>
    </source>
</evidence>
<dbReference type="CDD" id="cd19384">
    <property type="entry name" value="TGF_beta_TGFB1"/>
    <property type="match status" value="1"/>
</dbReference>
<dbReference type="Gene3D" id="2.60.120.970">
    <property type="match status" value="1"/>
</dbReference>
<keyword evidence="9 15" id="KW-1015">Disulfide bond</keyword>
<dbReference type="InterPro" id="IPR017948">
    <property type="entry name" value="TGFb_CS"/>
</dbReference>
<evidence type="ECO:0000256" key="12">
    <source>
        <dbReference type="ARBA" id="ARBA00057824"/>
    </source>
</evidence>
<evidence type="ECO:0000256" key="3">
    <source>
        <dbReference type="ARBA" id="ARBA00006656"/>
    </source>
</evidence>
<evidence type="ECO:0000256" key="10">
    <source>
        <dbReference type="ARBA" id="ARBA00023180"/>
    </source>
</evidence>
<dbReference type="PRINTS" id="PR01423">
    <property type="entry name" value="TGFBETA"/>
</dbReference>
<evidence type="ECO:0000256" key="14">
    <source>
        <dbReference type="PIRNR" id="PIRNR001787"/>
    </source>
</evidence>
<keyword evidence="19" id="KW-1185">Reference proteome</keyword>
<keyword evidence="4 14" id="KW-0964">Secreted</keyword>
<comment type="function">
    <text evidence="1">Transforming growth factor beta-1 proprotein: Precursor of the Latency-associated peptide (LAP) and Transforming growth factor beta-1 (TGF-beta-1) chains, which constitute the regulatory and active subunit of TGF-beta-1, respectively.</text>
</comment>
<dbReference type="PIRSF" id="PIRSF001787">
    <property type="entry name" value="TGF-beta"/>
    <property type="match status" value="1"/>
</dbReference>
<dbReference type="InterPro" id="IPR016319">
    <property type="entry name" value="TGF-beta"/>
</dbReference>
<dbReference type="InterPro" id="IPR029034">
    <property type="entry name" value="Cystine-knot_cytokine"/>
</dbReference>
<feature type="signal peptide" evidence="14">
    <location>
        <begin position="1"/>
        <end position="19"/>
    </location>
</feature>
<comment type="similarity">
    <text evidence="3 14 16">Belongs to the TGF-beta family.</text>
</comment>
<feature type="domain" description="TGF-beta family profile" evidence="17">
    <location>
        <begin position="264"/>
        <end position="379"/>
    </location>
</feature>
<feature type="disulfide bond" evidence="15">
    <location>
        <begin position="282"/>
        <end position="345"/>
    </location>
</feature>
<evidence type="ECO:0000256" key="16">
    <source>
        <dbReference type="RuleBase" id="RU000354"/>
    </source>
</evidence>
<comment type="subunit">
    <text evidence="14">Homodimer; disulfide-linked.</text>
</comment>
<organism evidence="18 19">
    <name type="scientific">Oryzias melastigma</name>
    <name type="common">Marine medaka</name>
    <dbReference type="NCBI Taxonomy" id="30732"/>
    <lineage>
        <taxon>Eukaryota</taxon>
        <taxon>Metazoa</taxon>
        <taxon>Chordata</taxon>
        <taxon>Craniata</taxon>
        <taxon>Vertebrata</taxon>
        <taxon>Euteleostomi</taxon>
        <taxon>Actinopterygii</taxon>
        <taxon>Neopterygii</taxon>
        <taxon>Teleostei</taxon>
        <taxon>Neoteleostei</taxon>
        <taxon>Acanthomorphata</taxon>
        <taxon>Ovalentaria</taxon>
        <taxon>Atherinomorphae</taxon>
        <taxon>Beloniformes</taxon>
        <taxon>Adrianichthyidae</taxon>
        <taxon>Oryziinae</taxon>
        <taxon>Oryzias</taxon>
    </lineage>
</organism>
<sequence length="379" mass="43845">MKLEFLLLMVAYLLDNVSSMSTCKTVDQEIIKKKRIEAIRSQILSKLRMAKAPEPEEAGEKEEIPTNLLSLYNNTKDMLKEQQTEVKTVVSSEQEEEEYFAKALNKFNITNKTSTAKHKTMIFNMSEIRESVGDSSLLTRAELRMLIKNPRILEEERVELYYSSGTTFRYHTSQFITNALKNKWLSFDVTEPLRTWLRQTENKQIFQLRPFCDCEKPNTTFSFFISGMETSRVDTGQLLTLTDQVPYILTMSIPQNMSSHLTSRKKRSTDSADTCTAQTETCCMQSLYIDFRKDLGWKWIHKPTGYYANYCKGSCSYIWNAENKYSQILALYKHHNPGASAQPCCVPQTLEPLPILYYVGRQHKVENLSNMIVKSCRCC</sequence>
<keyword evidence="6" id="KW-0165">Cleavage on pair of basic residues</keyword>
<feature type="disulfide bond" description="Interchain" evidence="15">
    <location>
        <position position="344"/>
    </location>
</feature>
<comment type="subcellular location">
    <subcellularLocation>
        <location evidence="2">Secreted</location>
        <location evidence="2">Extracellular space</location>
        <location evidence="2">Extracellular matrix</location>
    </subcellularLocation>
</comment>
<dbReference type="KEGG" id="oml:112149754"/>
<dbReference type="Ensembl" id="ENSOMET00000030154.1">
    <property type="protein sequence ID" value="ENSOMEP00000020645.1"/>
    <property type="gene ID" value="ENSOMEG00000022542.1"/>
</dbReference>
<keyword evidence="7 14" id="KW-0732">Signal</keyword>
<dbReference type="PROSITE" id="PS51362">
    <property type="entry name" value="TGF_BETA_2"/>
    <property type="match status" value="1"/>
</dbReference>
<dbReference type="GO" id="GO:0005160">
    <property type="term" value="F:transforming growth factor beta receptor binding"/>
    <property type="evidence" value="ECO:0007669"/>
    <property type="project" value="InterPro"/>
</dbReference>
<evidence type="ECO:0000256" key="5">
    <source>
        <dbReference type="ARBA" id="ARBA00022530"/>
    </source>
</evidence>
<dbReference type="PaxDb" id="30732-ENSOMEP00000020645"/>
<dbReference type="InterPro" id="IPR003939">
    <property type="entry name" value="TGFb1"/>
</dbReference>
<dbReference type="SMART" id="SM00204">
    <property type="entry name" value="TGFB"/>
    <property type="match status" value="1"/>
</dbReference>
<dbReference type="Pfam" id="PF00688">
    <property type="entry name" value="TGFb_propeptide"/>
    <property type="match status" value="1"/>
</dbReference>
<dbReference type="PRINTS" id="PR01424">
    <property type="entry name" value="TGFBETA1"/>
</dbReference>
<evidence type="ECO:0000256" key="6">
    <source>
        <dbReference type="ARBA" id="ARBA00022685"/>
    </source>
</evidence>
<dbReference type="GO" id="GO:0005615">
    <property type="term" value="C:extracellular space"/>
    <property type="evidence" value="ECO:0007669"/>
    <property type="project" value="UniProtKB-UniRule"/>
</dbReference>
<comment type="subunit">
    <text evidence="13">Latency-associated peptide: Homodimer; disulfide-linked. Latency-associated peptide: Interacts with Transforming growth factor beta-1 (TGF-beta-1) chain; interaction is non-covalent and maintains (TGF-beta-1) in a latent state; each Latency-associated peptide (LAP) monomer interacts with TGF-beta-1 in the other monomer. Transforming growth factor beta-1: Homodimer; disulfide-linked. Transforming growth factor beta-1: Interacts with TGF-beta receptors (tgfbr1 and tgfbr2), leading to signal transduction. Interacts with EFEMP2.</text>
</comment>
<proteinExistence type="inferred from homology"/>
<evidence type="ECO:0000256" key="8">
    <source>
        <dbReference type="ARBA" id="ARBA00023030"/>
    </source>
</evidence>